<keyword evidence="2" id="KW-1185">Reference proteome</keyword>
<protein>
    <submittedName>
        <fullName evidence="1">Uncharacterized protein</fullName>
    </submittedName>
</protein>
<organism evidence="1 2">
    <name type="scientific">Sphaerodactylus townsendi</name>
    <dbReference type="NCBI Taxonomy" id="933632"/>
    <lineage>
        <taxon>Eukaryota</taxon>
        <taxon>Metazoa</taxon>
        <taxon>Chordata</taxon>
        <taxon>Craniata</taxon>
        <taxon>Vertebrata</taxon>
        <taxon>Euteleostomi</taxon>
        <taxon>Lepidosauria</taxon>
        <taxon>Squamata</taxon>
        <taxon>Bifurcata</taxon>
        <taxon>Gekkota</taxon>
        <taxon>Sphaerodactylidae</taxon>
        <taxon>Sphaerodactylus</taxon>
    </lineage>
</organism>
<evidence type="ECO:0000313" key="1">
    <source>
        <dbReference type="EMBL" id="KAH8017002.1"/>
    </source>
</evidence>
<sequence>MPQVGVSLTQRLLQWGDHLTHTLWGSETPHKVEPGPLPDPTGTEEKQSSWWERLNQAAGTYADSSPSSSNPEGLPFARWTKLRKALEEAIKEARMGTGRTVVGLEVPSPRESIPEMLTKTPASETESSPGIAAEWKPETNPSGTGEAGAQGADGKSEAGNTPAKGQRLGWLFGATYPSVSGSPTEPDSSMPKSRHLSSWLPPSMNVLALVMKSALAEKSWAEESWEEGQPGSLQSYRKHLEEVKDAPQESAASAPEFSTAEMEARIKLQARDSGLSRHAFAEGRRMTPAGPVPNLGAFSGRSE</sequence>
<gene>
    <name evidence="1" type="ORF">K3G42_025233</name>
</gene>
<accession>A0ACB8GBQ4</accession>
<evidence type="ECO:0000313" key="2">
    <source>
        <dbReference type="Proteomes" id="UP000827872"/>
    </source>
</evidence>
<reference evidence="1" key="1">
    <citation type="submission" date="2021-08" db="EMBL/GenBank/DDBJ databases">
        <title>The first chromosome-level gecko genome reveals the dynamic sex chromosomes of Neotropical dwarf geckos (Sphaerodactylidae: Sphaerodactylus).</title>
        <authorList>
            <person name="Pinto B.J."/>
            <person name="Keating S.E."/>
            <person name="Gamble T."/>
        </authorList>
    </citation>
    <scope>NUCLEOTIDE SEQUENCE</scope>
    <source>
        <strain evidence="1">TG3544</strain>
    </source>
</reference>
<comment type="caution">
    <text evidence="1">The sequence shown here is derived from an EMBL/GenBank/DDBJ whole genome shotgun (WGS) entry which is preliminary data.</text>
</comment>
<dbReference type="Proteomes" id="UP000827872">
    <property type="component" value="Linkage Group LG01"/>
</dbReference>
<dbReference type="EMBL" id="CM037614">
    <property type="protein sequence ID" value="KAH8017002.1"/>
    <property type="molecule type" value="Genomic_DNA"/>
</dbReference>
<proteinExistence type="predicted"/>
<name>A0ACB8GBQ4_9SAUR</name>